<dbReference type="InterPro" id="IPR007210">
    <property type="entry name" value="ABC_Gly_betaine_transp_sub-bd"/>
</dbReference>
<evidence type="ECO:0000259" key="6">
    <source>
        <dbReference type="Pfam" id="PF04069"/>
    </source>
</evidence>
<dbReference type="Proteomes" id="UP001597218">
    <property type="component" value="Unassembled WGS sequence"/>
</dbReference>
<dbReference type="PANTHER" id="PTHR47737:SF1">
    <property type="entry name" value="GLYCINE BETAINE_PROLINE BETAINE TRANSPORT SYSTEM PERMEASE PROTEIN PROW"/>
    <property type="match status" value="1"/>
</dbReference>
<dbReference type="Gene3D" id="3.40.190.10">
    <property type="entry name" value="Periplasmic binding protein-like II"/>
    <property type="match status" value="1"/>
</dbReference>
<keyword evidence="5" id="KW-0732">Signal</keyword>
<organism evidence="7 8">
    <name type="scientific">Sporosarcina siberiensis</name>
    <dbReference type="NCBI Taxonomy" id="1365606"/>
    <lineage>
        <taxon>Bacteria</taxon>
        <taxon>Bacillati</taxon>
        <taxon>Bacillota</taxon>
        <taxon>Bacilli</taxon>
        <taxon>Bacillales</taxon>
        <taxon>Caryophanaceae</taxon>
        <taxon>Sporosarcina</taxon>
    </lineage>
</organism>
<evidence type="ECO:0000256" key="3">
    <source>
        <dbReference type="ARBA" id="ARBA00022475"/>
    </source>
</evidence>
<keyword evidence="3" id="KW-1003">Cell membrane</keyword>
<evidence type="ECO:0000256" key="5">
    <source>
        <dbReference type="SAM" id="SignalP"/>
    </source>
</evidence>
<dbReference type="Pfam" id="PF04069">
    <property type="entry name" value="OpuAC"/>
    <property type="match status" value="1"/>
</dbReference>
<sequence length="296" mass="32676">MKKIVLASLMAVLLVVMAACGSEDKDTKTETEKESANKEDTTITFGVTPWTSTIPPTAIAKLIIEDMGYSVEEVKADAGNVFVGLSRGDIDVFMDSWLPAHENHISKFEDTIEEIAISYDDVPTGLVVPTYMTDINSINDLAGNEELFNNEVFGLEEGASGATRLINEAIEGYGLDMTQVNSSEGGMLAQAKRAISAEKPVVFYGWRPHSMFKTFDLKVLEDEDNKFEISTIKVFANNGLKEKAPDVHAFLTNWGTTIEIVEEMIQTMDTDGTKAEVLAREWIENNQDKVNEMLGK</sequence>
<evidence type="ECO:0000256" key="4">
    <source>
        <dbReference type="ARBA" id="ARBA00023136"/>
    </source>
</evidence>
<name>A0ABW4SHA4_9BACL</name>
<dbReference type="EMBL" id="JBHUGI010000032">
    <property type="protein sequence ID" value="MFD1928865.1"/>
    <property type="molecule type" value="Genomic_DNA"/>
</dbReference>
<dbReference type="PROSITE" id="PS51257">
    <property type="entry name" value="PROKAR_LIPOPROTEIN"/>
    <property type="match status" value="1"/>
</dbReference>
<evidence type="ECO:0000313" key="7">
    <source>
        <dbReference type="EMBL" id="MFD1928865.1"/>
    </source>
</evidence>
<gene>
    <name evidence="7" type="ORF">ACFSFY_12560</name>
</gene>
<feature type="chain" id="PRO_5047187456" evidence="5">
    <location>
        <begin position="19"/>
        <end position="296"/>
    </location>
</feature>
<keyword evidence="8" id="KW-1185">Reference proteome</keyword>
<evidence type="ECO:0000313" key="8">
    <source>
        <dbReference type="Proteomes" id="UP001597218"/>
    </source>
</evidence>
<dbReference type="Gene3D" id="3.40.190.100">
    <property type="entry name" value="Glycine betaine-binding periplasmic protein, domain 2"/>
    <property type="match status" value="1"/>
</dbReference>
<feature type="signal peptide" evidence="5">
    <location>
        <begin position="1"/>
        <end position="18"/>
    </location>
</feature>
<protein>
    <submittedName>
        <fullName evidence="7">Glycine betaine ABC transporter substrate-binding protein</fullName>
    </submittedName>
</protein>
<comment type="caution">
    <text evidence="7">The sequence shown here is derived from an EMBL/GenBank/DDBJ whole genome shotgun (WGS) entry which is preliminary data.</text>
</comment>
<evidence type="ECO:0000256" key="1">
    <source>
        <dbReference type="ARBA" id="ARBA00004236"/>
    </source>
</evidence>
<accession>A0ABW4SHA4</accession>
<proteinExistence type="predicted"/>
<comment type="subcellular location">
    <subcellularLocation>
        <location evidence="1">Cell membrane</location>
    </subcellularLocation>
</comment>
<dbReference type="RefSeq" id="WP_381538522.1">
    <property type="nucleotide sequence ID" value="NZ_JBHUGI010000032.1"/>
</dbReference>
<dbReference type="SUPFAM" id="SSF53850">
    <property type="entry name" value="Periplasmic binding protein-like II"/>
    <property type="match status" value="1"/>
</dbReference>
<reference evidence="8" key="1">
    <citation type="journal article" date="2019" name="Int. J. Syst. Evol. Microbiol.">
        <title>The Global Catalogue of Microorganisms (GCM) 10K type strain sequencing project: providing services to taxonomists for standard genome sequencing and annotation.</title>
        <authorList>
            <consortium name="The Broad Institute Genomics Platform"/>
            <consortium name="The Broad Institute Genome Sequencing Center for Infectious Disease"/>
            <person name="Wu L."/>
            <person name="Ma J."/>
        </authorList>
    </citation>
    <scope>NUCLEOTIDE SEQUENCE [LARGE SCALE GENOMIC DNA]</scope>
    <source>
        <strain evidence="8">CGMCC 4.7177</strain>
    </source>
</reference>
<keyword evidence="2" id="KW-0813">Transport</keyword>
<dbReference type="CDD" id="cd13639">
    <property type="entry name" value="PBP2_OpuAC_like"/>
    <property type="match status" value="1"/>
</dbReference>
<keyword evidence="4" id="KW-0472">Membrane</keyword>
<feature type="domain" description="ABC-type glycine betaine transport system substrate-binding" evidence="6">
    <location>
        <begin position="42"/>
        <end position="285"/>
    </location>
</feature>
<evidence type="ECO:0000256" key="2">
    <source>
        <dbReference type="ARBA" id="ARBA00022448"/>
    </source>
</evidence>
<dbReference type="PANTHER" id="PTHR47737">
    <property type="entry name" value="GLYCINE BETAINE/PROLINE BETAINE TRANSPORT SYSTEM PERMEASE PROTEIN PROW"/>
    <property type="match status" value="1"/>
</dbReference>